<evidence type="ECO:0000313" key="2">
    <source>
        <dbReference type="Proteomes" id="UP001207468"/>
    </source>
</evidence>
<gene>
    <name evidence="1" type="ORF">F5148DRAFT_1146063</name>
</gene>
<accession>A0ACC0ULW0</accession>
<comment type="caution">
    <text evidence="1">The sequence shown here is derived from an EMBL/GenBank/DDBJ whole genome shotgun (WGS) entry which is preliminary data.</text>
</comment>
<name>A0ACC0ULW0_9AGAM</name>
<dbReference type="EMBL" id="JAGFNK010000008">
    <property type="protein sequence ID" value="KAI9512590.1"/>
    <property type="molecule type" value="Genomic_DNA"/>
</dbReference>
<sequence>MENSTRTSWNNIVVTDPTHLVLIQAVMRKQKEIRTRRTVLTKGGMPAVGSSLSVYISEITGLHADVGKIKPAESFRWGYKLWGRRNLMSERTRAREVDCLHHPHRQDRTCRQWPLLSTTEGLQDEWTGLFSVSWDRKLHLGGRTLPPVGSDASSMQVVRASLLNESASTSFQTARDAPVPVLVLAYYETVQAYIQEGDQDFEDSEEEEAKE</sequence>
<proteinExistence type="predicted"/>
<organism evidence="1 2">
    <name type="scientific">Russula earlei</name>
    <dbReference type="NCBI Taxonomy" id="71964"/>
    <lineage>
        <taxon>Eukaryota</taxon>
        <taxon>Fungi</taxon>
        <taxon>Dikarya</taxon>
        <taxon>Basidiomycota</taxon>
        <taxon>Agaricomycotina</taxon>
        <taxon>Agaricomycetes</taxon>
        <taxon>Russulales</taxon>
        <taxon>Russulaceae</taxon>
        <taxon>Russula</taxon>
    </lineage>
</organism>
<protein>
    <submittedName>
        <fullName evidence="1">Uncharacterized protein</fullName>
    </submittedName>
</protein>
<reference evidence="1" key="1">
    <citation type="submission" date="2021-03" db="EMBL/GenBank/DDBJ databases">
        <title>Evolutionary priming and transition to the ectomycorrhizal habit in an iconic lineage of mushroom-forming fungi: is preadaptation a requirement?</title>
        <authorList>
            <consortium name="DOE Joint Genome Institute"/>
            <person name="Looney B.P."/>
            <person name="Miyauchi S."/>
            <person name="Morin E."/>
            <person name="Drula E."/>
            <person name="Courty P.E."/>
            <person name="Chicoki N."/>
            <person name="Fauchery L."/>
            <person name="Kohler A."/>
            <person name="Kuo A."/>
            <person name="LaButti K."/>
            <person name="Pangilinan J."/>
            <person name="Lipzen A."/>
            <person name="Riley R."/>
            <person name="Andreopoulos W."/>
            <person name="He G."/>
            <person name="Johnson J."/>
            <person name="Barry K.W."/>
            <person name="Grigoriev I.V."/>
            <person name="Nagy L."/>
            <person name="Hibbett D."/>
            <person name="Henrissat B."/>
            <person name="Matheny P.B."/>
            <person name="Labbe J."/>
            <person name="Martin A.F."/>
        </authorList>
    </citation>
    <scope>NUCLEOTIDE SEQUENCE</scope>
    <source>
        <strain evidence="1">BPL698</strain>
    </source>
</reference>
<dbReference type="Proteomes" id="UP001207468">
    <property type="component" value="Unassembled WGS sequence"/>
</dbReference>
<keyword evidence="2" id="KW-1185">Reference proteome</keyword>
<evidence type="ECO:0000313" key="1">
    <source>
        <dbReference type="EMBL" id="KAI9512590.1"/>
    </source>
</evidence>